<dbReference type="Proteomes" id="UP001176941">
    <property type="component" value="Chromosome 14"/>
</dbReference>
<sequence length="108" mass="11853">GFFATKPPGKTRASWLCPKALLSNLQLVLESEIAEQRPVGNGCLPCSGRWPWCLQEPTRLLGGPGLAGGFVFPKIFASRAEAESEHMLSKSQEGTGDRRTWGPRVDQW</sequence>
<feature type="region of interest" description="Disordered" evidence="1">
    <location>
        <begin position="86"/>
        <end position="108"/>
    </location>
</feature>
<dbReference type="EMBL" id="OX459950">
    <property type="protein sequence ID" value="CAI9156298.1"/>
    <property type="molecule type" value="Genomic_DNA"/>
</dbReference>
<evidence type="ECO:0000313" key="2">
    <source>
        <dbReference type="EMBL" id="CAI9156298.1"/>
    </source>
</evidence>
<feature type="non-terminal residue" evidence="2">
    <location>
        <position position="1"/>
    </location>
</feature>
<proteinExistence type="predicted"/>
<evidence type="ECO:0000313" key="3">
    <source>
        <dbReference type="Proteomes" id="UP001176941"/>
    </source>
</evidence>
<name>A0ABN8Y4B4_RANTA</name>
<reference evidence="2" key="1">
    <citation type="submission" date="2023-04" db="EMBL/GenBank/DDBJ databases">
        <authorList>
            <consortium name="ELIXIR-Norway"/>
        </authorList>
    </citation>
    <scope>NUCLEOTIDE SEQUENCE [LARGE SCALE GENOMIC DNA]</scope>
</reference>
<accession>A0ABN8Y4B4</accession>
<protein>
    <submittedName>
        <fullName evidence="2">Uncharacterized protein</fullName>
    </submittedName>
</protein>
<organism evidence="2 3">
    <name type="scientific">Rangifer tarandus platyrhynchus</name>
    <name type="common">Svalbard reindeer</name>
    <dbReference type="NCBI Taxonomy" id="3082113"/>
    <lineage>
        <taxon>Eukaryota</taxon>
        <taxon>Metazoa</taxon>
        <taxon>Chordata</taxon>
        <taxon>Craniata</taxon>
        <taxon>Vertebrata</taxon>
        <taxon>Euteleostomi</taxon>
        <taxon>Mammalia</taxon>
        <taxon>Eutheria</taxon>
        <taxon>Laurasiatheria</taxon>
        <taxon>Artiodactyla</taxon>
        <taxon>Ruminantia</taxon>
        <taxon>Pecora</taxon>
        <taxon>Cervidae</taxon>
        <taxon>Odocoileinae</taxon>
        <taxon>Rangifer</taxon>
    </lineage>
</organism>
<gene>
    <name evidence="2" type="ORF">MRATA1EN1_LOCUS5260</name>
</gene>
<evidence type="ECO:0000256" key="1">
    <source>
        <dbReference type="SAM" id="MobiDB-lite"/>
    </source>
</evidence>
<keyword evidence="3" id="KW-1185">Reference proteome</keyword>